<name>A0A494XZD6_9BURK</name>
<dbReference type="EMBL" id="RBZU01000004">
    <property type="protein sequence ID" value="RKP55892.1"/>
    <property type="molecule type" value="Genomic_DNA"/>
</dbReference>
<accession>A0A494XZD6</accession>
<dbReference type="AlphaFoldDB" id="A0A494XZD6"/>
<comment type="caution">
    <text evidence="1">The sequence shown here is derived from an EMBL/GenBank/DDBJ whole genome shotgun (WGS) entry which is preliminary data.</text>
</comment>
<reference evidence="1 2" key="1">
    <citation type="submission" date="2018-10" db="EMBL/GenBank/DDBJ databases">
        <title>Robbsia sp. DHC34, isolated from soil.</title>
        <authorList>
            <person name="Gao Z.-H."/>
            <person name="Qiu L.-H."/>
        </authorList>
    </citation>
    <scope>NUCLEOTIDE SEQUENCE [LARGE SCALE GENOMIC DNA]</scope>
    <source>
        <strain evidence="1 2">DHC34</strain>
    </source>
</reference>
<keyword evidence="2" id="KW-1185">Reference proteome</keyword>
<evidence type="ECO:0000313" key="1">
    <source>
        <dbReference type="EMBL" id="RKP55892.1"/>
    </source>
</evidence>
<dbReference type="Proteomes" id="UP000270342">
    <property type="component" value="Unassembled WGS sequence"/>
</dbReference>
<organism evidence="1 2">
    <name type="scientific">Pararobbsia silviterrae</name>
    <dbReference type="NCBI Taxonomy" id="1792498"/>
    <lineage>
        <taxon>Bacteria</taxon>
        <taxon>Pseudomonadati</taxon>
        <taxon>Pseudomonadota</taxon>
        <taxon>Betaproteobacteria</taxon>
        <taxon>Burkholderiales</taxon>
        <taxon>Burkholderiaceae</taxon>
        <taxon>Pararobbsia</taxon>
    </lineage>
</organism>
<proteinExistence type="predicted"/>
<evidence type="ECO:0000313" key="2">
    <source>
        <dbReference type="Proteomes" id="UP000270342"/>
    </source>
</evidence>
<gene>
    <name evidence="1" type="ORF">D7S86_11870</name>
</gene>
<sequence length="296" mass="32348">MRVNRSIDASQSCPLDSNASKTLNAFDASHASNARYLPSDPLRVDAGVFEWHASRPRTVEIHYDLEFDALAARLGAHGARRADDVFVHVVNASASAGGVLGPQGAGPNFDGGLISLCACNHGMRASLDACDWPGRWVAGFTTYSGMFGHQQYLRYLMRVGEAYASQHELVSALVHSGRADVVDAKDASRHASGDVWRIKPGSASDAATGRWRATTYCRPVIGHAHREDVDDETWHKDIEYVDQHGRRAALLVGDPRWSFVWNQPFICKTDPGPLRGHRRVSVTALLKHLRASAVAT</sequence>
<protein>
    <submittedName>
        <fullName evidence="1">Uncharacterized protein</fullName>
    </submittedName>
</protein>